<protein>
    <submittedName>
        <fullName evidence="4">DnaJ domain-containing protein</fullName>
    </submittedName>
</protein>
<dbReference type="RefSeq" id="WP_286287148.1">
    <property type="nucleotide sequence ID" value="NZ_JASXSZ010000001.1"/>
</dbReference>
<dbReference type="SUPFAM" id="SSF46565">
    <property type="entry name" value="Chaperone J-domain"/>
    <property type="match status" value="1"/>
</dbReference>
<dbReference type="EMBL" id="JASXSZ010000001">
    <property type="protein sequence ID" value="MDL9978593.1"/>
    <property type="molecule type" value="Genomic_DNA"/>
</dbReference>
<evidence type="ECO:0000313" key="4">
    <source>
        <dbReference type="EMBL" id="MDL9978593.1"/>
    </source>
</evidence>
<feature type="domain" description="J" evidence="3">
    <location>
        <begin position="5"/>
        <end position="67"/>
    </location>
</feature>
<dbReference type="Gene3D" id="1.10.287.110">
    <property type="entry name" value="DnaJ domain"/>
    <property type="match status" value="1"/>
</dbReference>
<keyword evidence="2" id="KW-0472">Membrane</keyword>
<dbReference type="Proteomes" id="UP001235064">
    <property type="component" value="Unassembled WGS sequence"/>
</dbReference>
<dbReference type="Pfam" id="PF00226">
    <property type="entry name" value="DnaJ"/>
    <property type="match status" value="1"/>
</dbReference>
<feature type="transmembrane region" description="Helical" evidence="2">
    <location>
        <begin position="137"/>
        <end position="160"/>
    </location>
</feature>
<reference evidence="4 5" key="1">
    <citation type="submission" date="2023-06" db="EMBL/GenBank/DDBJ databases">
        <title>Microbacterium sp. nov., isolated from a waste landfill.</title>
        <authorList>
            <person name="Wen W."/>
        </authorList>
    </citation>
    <scope>NUCLEOTIDE SEQUENCE [LARGE SCALE GENOMIC DNA]</scope>
    <source>
        <strain evidence="4 5">ASV49</strain>
    </source>
</reference>
<name>A0ABT7MVV9_9MICO</name>
<evidence type="ECO:0000256" key="1">
    <source>
        <dbReference type="SAM" id="MobiDB-lite"/>
    </source>
</evidence>
<dbReference type="PROSITE" id="PS50076">
    <property type="entry name" value="DNAJ_2"/>
    <property type="match status" value="1"/>
</dbReference>
<dbReference type="InterPro" id="IPR001623">
    <property type="entry name" value="DnaJ_domain"/>
</dbReference>
<sequence>MTLDEARAQLGVTAGATVDEIRDAFRQRARELHPDLHPSADAADRARLGREFNSAREARDILVRYTSDPLRKPSHPKPQPSYASTPPRQAPTRPPRSGSTAPPPRVTMRFEEFVAWTDAAGFGAGARSGRYVDWARIIVWSTLGLAVAGVVGGAIIYSAVI</sequence>
<evidence type="ECO:0000259" key="3">
    <source>
        <dbReference type="PROSITE" id="PS50076"/>
    </source>
</evidence>
<feature type="region of interest" description="Disordered" evidence="1">
    <location>
        <begin position="29"/>
        <end position="51"/>
    </location>
</feature>
<gene>
    <name evidence="4" type="ORF">QSV35_04555</name>
</gene>
<keyword evidence="2" id="KW-1133">Transmembrane helix</keyword>
<dbReference type="SMART" id="SM00271">
    <property type="entry name" value="DnaJ"/>
    <property type="match status" value="1"/>
</dbReference>
<organism evidence="4 5">
    <name type="scientific">Microbacterium candidum</name>
    <dbReference type="NCBI Taxonomy" id="3041922"/>
    <lineage>
        <taxon>Bacteria</taxon>
        <taxon>Bacillati</taxon>
        <taxon>Actinomycetota</taxon>
        <taxon>Actinomycetes</taxon>
        <taxon>Micrococcales</taxon>
        <taxon>Microbacteriaceae</taxon>
        <taxon>Microbacterium</taxon>
    </lineage>
</organism>
<evidence type="ECO:0000256" key="2">
    <source>
        <dbReference type="SAM" id="Phobius"/>
    </source>
</evidence>
<proteinExistence type="predicted"/>
<dbReference type="InterPro" id="IPR036869">
    <property type="entry name" value="J_dom_sf"/>
</dbReference>
<keyword evidence="5" id="KW-1185">Reference proteome</keyword>
<feature type="region of interest" description="Disordered" evidence="1">
    <location>
        <begin position="63"/>
        <end position="104"/>
    </location>
</feature>
<dbReference type="CDD" id="cd06257">
    <property type="entry name" value="DnaJ"/>
    <property type="match status" value="1"/>
</dbReference>
<comment type="caution">
    <text evidence="4">The sequence shown here is derived from an EMBL/GenBank/DDBJ whole genome shotgun (WGS) entry which is preliminary data.</text>
</comment>
<accession>A0ABT7MVV9</accession>
<keyword evidence="2" id="KW-0812">Transmembrane</keyword>
<evidence type="ECO:0000313" key="5">
    <source>
        <dbReference type="Proteomes" id="UP001235064"/>
    </source>
</evidence>